<reference evidence="1 2" key="1">
    <citation type="submission" date="2018-08" db="EMBL/GenBank/DDBJ databases">
        <title>Vibrio isolated from the Eastern China Marginal Seas.</title>
        <authorList>
            <person name="Li Y."/>
        </authorList>
    </citation>
    <scope>NUCLEOTIDE SEQUENCE [LARGE SCALE GENOMIC DNA]</scope>
    <source>
        <strain evidence="1 2">BEI233</strain>
    </source>
</reference>
<dbReference type="SUPFAM" id="SSF53335">
    <property type="entry name" value="S-adenosyl-L-methionine-dependent methyltransferases"/>
    <property type="match status" value="1"/>
</dbReference>
<accession>A0A3A6QLG5</accession>
<dbReference type="InterPro" id="IPR029063">
    <property type="entry name" value="SAM-dependent_MTases_sf"/>
</dbReference>
<protein>
    <submittedName>
        <fullName evidence="1">SAM-dependent methyltransferase</fullName>
    </submittedName>
</protein>
<dbReference type="RefSeq" id="WP_120031143.1">
    <property type="nucleotide sequence ID" value="NZ_QVMU01000008.1"/>
</dbReference>
<dbReference type="Pfam" id="PF12847">
    <property type="entry name" value="Methyltransf_18"/>
    <property type="match status" value="1"/>
</dbReference>
<organism evidence="1 2">
    <name type="scientific">Vibrio sinensis</name>
    <dbReference type="NCBI Taxonomy" id="2302434"/>
    <lineage>
        <taxon>Bacteria</taxon>
        <taxon>Pseudomonadati</taxon>
        <taxon>Pseudomonadota</taxon>
        <taxon>Gammaproteobacteria</taxon>
        <taxon>Vibrionales</taxon>
        <taxon>Vibrionaceae</taxon>
        <taxon>Vibrio</taxon>
    </lineage>
</organism>
<dbReference type="GO" id="GO:0032259">
    <property type="term" value="P:methylation"/>
    <property type="evidence" value="ECO:0007669"/>
    <property type="project" value="UniProtKB-KW"/>
</dbReference>
<dbReference type="FunFam" id="3.40.50.150:FF:000442">
    <property type="entry name" value="tRNA (Adenine22-N1)-methyltransferase TrmK"/>
    <property type="match status" value="1"/>
</dbReference>
<evidence type="ECO:0000313" key="1">
    <source>
        <dbReference type="EMBL" id="RJX71433.1"/>
    </source>
</evidence>
<name>A0A3A6QLG5_9VIBR</name>
<dbReference type="PANTHER" id="PTHR38451:SF1">
    <property type="entry name" value="TRNA (ADENINE(22)-N(1))-METHYLTRANSFERASE"/>
    <property type="match status" value="1"/>
</dbReference>
<dbReference type="PIRSF" id="PIRSF028234">
    <property type="entry name" value="UCP028234"/>
    <property type="match status" value="1"/>
</dbReference>
<dbReference type="Gene3D" id="3.40.50.150">
    <property type="entry name" value="Vaccinia Virus protein VP39"/>
    <property type="match status" value="1"/>
</dbReference>
<dbReference type="GO" id="GO:0008168">
    <property type="term" value="F:methyltransferase activity"/>
    <property type="evidence" value="ECO:0007669"/>
    <property type="project" value="UniProtKB-KW"/>
</dbReference>
<proteinExistence type="predicted"/>
<keyword evidence="2" id="KW-1185">Reference proteome</keyword>
<dbReference type="PANTHER" id="PTHR38451">
    <property type="entry name" value="TRNA (ADENINE(22)-N(1))-METHYLTRANSFERASE"/>
    <property type="match status" value="1"/>
</dbReference>
<dbReference type="EMBL" id="QVMU01000008">
    <property type="protein sequence ID" value="RJX71433.1"/>
    <property type="molecule type" value="Genomic_DNA"/>
</dbReference>
<dbReference type="OrthoDB" id="6862131at2"/>
<dbReference type="InterPro" id="IPR016876">
    <property type="entry name" value="UCP028234"/>
</dbReference>
<sequence>MKLGKRLTQIASMVEDDYQHIWDCCCDHGLLGATLLKRNSAPNIHFVDIVPTLMAQLEAKLQQFFSDSAHQWQTHCMDVSQIPLGQFQGKHLIIIAGVGGDLMVELVTNIHQRHPKLDIDFLLCPVHHQYTLRHQLASFNFGLKHEVLVEENNRYYEVILASNKLIKGKPISVVGEAIWQTHCSKQHQTCHSYLTTTLTHYQRVGSSNTANVTAIIEHYQSVNIAPLFVAT</sequence>
<evidence type="ECO:0000313" key="2">
    <source>
        <dbReference type="Proteomes" id="UP000273252"/>
    </source>
</evidence>
<keyword evidence="1" id="KW-0489">Methyltransferase</keyword>
<comment type="caution">
    <text evidence="1">The sequence shown here is derived from an EMBL/GenBank/DDBJ whole genome shotgun (WGS) entry which is preliminary data.</text>
</comment>
<gene>
    <name evidence="1" type="ORF">DZ860_10860</name>
</gene>
<keyword evidence="1" id="KW-0808">Transferase</keyword>
<dbReference type="AlphaFoldDB" id="A0A3A6QLG5"/>
<dbReference type="Proteomes" id="UP000273252">
    <property type="component" value="Unassembled WGS sequence"/>
</dbReference>